<evidence type="ECO:0000259" key="12">
    <source>
        <dbReference type="PROSITE" id="PS51081"/>
    </source>
</evidence>
<feature type="domain" description="SIAH-type" evidence="12">
    <location>
        <begin position="436"/>
        <end position="494"/>
    </location>
</feature>
<keyword evidence="7 10" id="KW-0863">Zinc-finger</keyword>
<dbReference type="GO" id="GO:0008270">
    <property type="term" value="F:zinc ion binding"/>
    <property type="evidence" value="ECO:0007669"/>
    <property type="project" value="UniProtKB-KW"/>
</dbReference>
<dbReference type="EMBL" id="JACEFO010001653">
    <property type="protein sequence ID" value="KAF8725905.1"/>
    <property type="molecule type" value="Genomic_DNA"/>
</dbReference>
<dbReference type="SUPFAM" id="SSF49599">
    <property type="entry name" value="TRAF domain-like"/>
    <property type="match status" value="2"/>
</dbReference>
<dbReference type="InterPro" id="IPR013083">
    <property type="entry name" value="Znf_RING/FYVE/PHD"/>
</dbReference>
<dbReference type="AlphaFoldDB" id="A0A835F220"/>
<evidence type="ECO:0000313" key="13">
    <source>
        <dbReference type="EMBL" id="KAF8725905.1"/>
    </source>
</evidence>
<dbReference type="PROSITE" id="PS51081">
    <property type="entry name" value="ZF_SIAH"/>
    <property type="match status" value="2"/>
</dbReference>
<dbReference type="Pfam" id="PF21361">
    <property type="entry name" value="Sina_ZnF"/>
    <property type="match status" value="1"/>
</dbReference>
<organism evidence="13 14">
    <name type="scientific">Digitaria exilis</name>
    <dbReference type="NCBI Taxonomy" id="1010633"/>
    <lineage>
        <taxon>Eukaryota</taxon>
        <taxon>Viridiplantae</taxon>
        <taxon>Streptophyta</taxon>
        <taxon>Embryophyta</taxon>
        <taxon>Tracheophyta</taxon>
        <taxon>Spermatophyta</taxon>
        <taxon>Magnoliopsida</taxon>
        <taxon>Liliopsida</taxon>
        <taxon>Poales</taxon>
        <taxon>Poaceae</taxon>
        <taxon>PACMAD clade</taxon>
        <taxon>Panicoideae</taxon>
        <taxon>Panicodae</taxon>
        <taxon>Paniceae</taxon>
        <taxon>Anthephorinae</taxon>
        <taxon>Digitaria</taxon>
    </lineage>
</organism>
<dbReference type="GO" id="GO:0005737">
    <property type="term" value="C:cytoplasm"/>
    <property type="evidence" value="ECO:0007669"/>
    <property type="project" value="TreeGrafter"/>
</dbReference>
<evidence type="ECO:0000256" key="6">
    <source>
        <dbReference type="ARBA" id="ARBA00022723"/>
    </source>
</evidence>
<evidence type="ECO:0000256" key="10">
    <source>
        <dbReference type="PROSITE-ProRule" id="PRU00455"/>
    </source>
</evidence>
<feature type="domain" description="SIAH-type" evidence="12">
    <location>
        <begin position="137"/>
        <end position="195"/>
    </location>
</feature>
<dbReference type="InterPro" id="IPR049548">
    <property type="entry name" value="Sina-like_RING"/>
</dbReference>
<keyword evidence="8" id="KW-0833">Ubl conjugation pathway</keyword>
<evidence type="ECO:0000256" key="5">
    <source>
        <dbReference type="ARBA" id="ARBA00022679"/>
    </source>
</evidence>
<comment type="similarity">
    <text evidence="3">Belongs to the SINA (Seven in absentia) family.</text>
</comment>
<feature type="region of interest" description="Disordered" evidence="11">
    <location>
        <begin position="31"/>
        <end position="69"/>
    </location>
</feature>
<sequence>MGRLRAGESFPVREEPQRRFVVPVRKKATIARASSGVRKKSKGSDSSDAAMPMPPPSRGRPESAAAAAGAVTVEDTDALECGVCFHPLKSPIFQCKRGHVVCSMCRDELKAIGKCHVCGIATDGYSRCHAMECLVDSIRFTCPNAVHGCTRETAYYDQHYHSQTCLHLPCHCPGEACGFVGSMPMLVDHFKAAHGWPCATMARAAATDDVDEEDEAYAFNVCLHDGFNFLLAECPTDGILYLLLLNVVRQPHGCTISVLCIHPHNDESKEMEVQCELTYSQNVHVKSRRGDGKLIKHFQESTFTVECTDLSDGKPRPDECYQFVVPKSFLPDGDTIEGRGRAQLQKPATGSRMSGWETPTGGEPAMADMTVVDASVLDCGVCFLPLKPPIFQCDVGHVVCSACGDKLMATGKCYVCGVAMAGGYRRSHAMESVVEFVRGPCPNAPYGCSATPAYHGREEHVLACPHAPCHCPGDACAFAGHTAAMLDHIASAHGDWPCTPVRVRRSPFIARLRALLQVRFSARLRTGFNFVVLTDEGVKKYLFLLNVTRHPFRSAMSVVWIRPRGEAEAVKEIRFVVSYRDFWSNDQLISHEQRTVFRVLSSDLSNGLPDSNGCHQLVVPTTTCVHGDDGGDMEVSVEISIYQTLDQ</sequence>
<reference evidence="13" key="1">
    <citation type="submission" date="2020-07" db="EMBL/GenBank/DDBJ databases">
        <title>Genome sequence and genetic diversity analysis of an under-domesticated orphan crop, white fonio (Digitaria exilis).</title>
        <authorList>
            <person name="Bennetzen J.L."/>
            <person name="Chen S."/>
            <person name="Ma X."/>
            <person name="Wang X."/>
            <person name="Yssel A.E.J."/>
            <person name="Chaluvadi S.R."/>
            <person name="Johnson M."/>
            <person name="Gangashetty P."/>
            <person name="Hamidou F."/>
            <person name="Sanogo M.D."/>
            <person name="Zwaenepoel A."/>
            <person name="Wallace J."/>
            <person name="Van De Peer Y."/>
            <person name="Van Deynze A."/>
        </authorList>
    </citation>
    <scope>NUCLEOTIDE SEQUENCE</scope>
    <source>
        <tissue evidence="13">Leaves</tissue>
    </source>
</reference>
<comment type="caution">
    <text evidence="13">The sequence shown here is derived from an EMBL/GenBank/DDBJ whole genome shotgun (WGS) entry which is preliminary data.</text>
</comment>
<dbReference type="GO" id="GO:0016567">
    <property type="term" value="P:protein ubiquitination"/>
    <property type="evidence" value="ECO:0007669"/>
    <property type="project" value="UniProtKB-UniPathway"/>
</dbReference>
<keyword evidence="14" id="KW-1185">Reference proteome</keyword>
<dbReference type="PANTHER" id="PTHR10315">
    <property type="entry name" value="E3 UBIQUITIN PROTEIN LIGASE SIAH"/>
    <property type="match status" value="1"/>
</dbReference>
<evidence type="ECO:0000313" key="14">
    <source>
        <dbReference type="Proteomes" id="UP000636709"/>
    </source>
</evidence>
<dbReference type="EC" id="2.3.2.27" evidence="4"/>
<proteinExistence type="inferred from homology"/>
<evidence type="ECO:0000256" key="11">
    <source>
        <dbReference type="SAM" id="MobiDB-lite"/>
    </source>
</evidence>
<keyword evidence="6" id="KW-0479">Metal-binding</keyword>
<dbReference type="InterPro" id="IPR052088">
    <property type="entry name" value="E3_ubiquitin-ligase_SINA"/>
</dbReference>
<accession>A0A835F220</accession>
<evidence type="ECO:0000256" key="8">
    <source>
        <dbReference type="ARBA" id="ARBA00022786"/>
    </source>
</evidence>
<comment type="pathway">
    <text evidence="2">Protein modification; protein ubiquitination.</text>
</comment>
<gene>
    <name evidence="13" type="ORF">HU200_020473</name>
</gene>
<dbReference type="Gene3D" id="3.30.40.10">
    <property type="entry name" value="Zinc/RING finger domain, C3HC4 (zinc finger)"/>
    <property type="match status" value="2"/>
</dbReference>
<evidence type="ECO:0000256" key="9">
    <source>
        <dbReference type="ARBA" id="ARBA00022833"/>
    </source>
</evidence>
<dbReference type="CDD" id="cd16571">
    <property type="entry name" value="RING-HC_SIAHs"/>
    <property type="match status" value="2"/>
</dbReference>
<dbReference type="OrthoDB" id="4788989at2759"/>
<dbReference type="PANTHER" id="PTHR10315:SF96">
    <property type="entry name" value="SIAH-TYPE DOMAIN-CONTAINING PROTEIN"/>
    <property type="match status" value="1"/>
</dbReference>
<dbReference type="GO" id="GO:0061630">
    <property type="term" value="F:ubiquitin protein ligase activity"/>
    <property type="evidence" value="ECO:0007669"/>
    <property type="project" value="UniProtKB-EC"/>
</dbReference>
<dbReference type="InterPro" id="IPR013010">
    <property type="entry name" value="Znf_SIAH"/>
</dbReference>
<dbReference type="Pfam" id="PF21362">
    <property type="entry name" value="Sina_RING"/>
    <property type="match status" value="2"/>
</dbReference>
<evidence type="ECO:0000256" key="2">
    <source>
        <dbReference type="ARBA" id="ARBA00004906"/>
    </source>
</evidence>
<keyword evidence="9" id="KW-0862">Zinc</keyword>
<evidence type="ECO:0000256" key="1">
    <source>
        <dbReference type="ARBA" id="ARBA00000900"/>
    </source>
</evidence>
<protein>
    <recommendedName>
        <fullName evidence="4">RING-type E3 ubiquitin transferase</fullName>
        <ecNumber evidence="4">2.3.2.27</ecNumber>
    </recommendedName>
</protein>
<evidence type="ECO:0000256" key="3">
    <source>
        <dbReference type="ARBA" id="ARBA00009119"/>
    </source>
</evidence>
<evidence type="ECO:0000256" key="4">
    <source>
        <dbReference type="ARBA" id="ARBA00012483"/>
    </source>
</evidence>
<dbReference type="Proteomes" id="UP000636709">
    <property type="component" value="Unassembled WGS sequence"/>
</dbReference>
<evidence type="ECO:0000256" key="7">
    <source>
        <dbReference type="ARBA" id="ARBA00022771"/>
    </source>
</evidence>
<name>A0A835F220_9POAL</name>
<comment type="catalytic activity">
    <reaction evidence="1">
        <text>S-ubiquitinyl-[E2 ubiquitin-conjugating enzyme]-L-cysteine + [acceptor protein]-L-lysine = [E2 ubiquitin-conjugating enzyme]-L-cysteine + N(6)-ubiquitinyl-[acceptor protein]-L-lysine.</text>
        <dbReference type="EC" id="2.3.2.27"/>
    </reaction>
</comment>
<keyword evidence="5" id="KW-0808">Transferase</keyword>
<dbReference type="UniPathway" id="UPA00143"/>